<proteinExistence type="predicted"/>
<dbReference type="Proteomes" id="UP000284375">
    <property type="component" value="Unassembled WGS sequence"/>
</dbReference>
<evidence type="ECO:0000256" key="1">
    <source>
        <dbReference type="SAM" id="Phobius"/>
    </source>
</evidence>
<feature type="transmembrane region" description="Helical" evidence="1">
    <location>
        <begin position="40"/>
        <end position="59"/>
    </location>
</feature>
<organism evidence="2 3">
    <name type="scientific">Cytospora chrysosperma</name>
    <name type="common">Cytospora canker fungus</name>
    <name type="synonym">Sphaeria chrysosperma</name>
    <dbReference type="NCBI Taxonomy" id="252740"/>
    <lineage>
        <taxon>Eukaryota</taxon>
        <taxon>Fungi</taxon>
        <taxon>Dikarya</taxon>
        <taxon>Ascomycota</taxon>
        <taxon>Pezizomycotina</taxon>
        <taxon>Sordariomycetes</taxon>
        <taxon>Sordariomycetidae</taxon>
        <taxon>Diaporthales</taxon>
        <taxon>Cytosporaceae</taxon>
        <taxon>Cytospora</taxon>
    </lineage>
</organism>
<sequence>MVSDNGFAKIGTLMIIGQLIAIIGTVFLSRLNVDTGTVLWATYLVVTGIGTGMGLQMPFTGVNLILSQDDIPVGNAITVFVQQLDA</sequence>
<keyword evidence="1" id="KW-0812">Transmembrane</keyword>
<evidence type="ECO:0000313" key="2">
    <source>
        <dbReference type="EMBL" id="ROV87914.1"/>
    </source>
</evidence>
<gene>
    <name evidence="2" type="ORF">VSDG_09486</name>
</gene>
<keyword evidence="1" id="KW-0472">Membrane</keyword>
<dbReference type="AlphaFoldDB" id="A0A423VAI1"/>
<dbReference type="OrthoDB" id="10021397at2759"/>
<protein>
    <recommendedName>
        <fullName evidence="4">Major facilitator superfamily (MFS) profile domain-containing protein</fullName>
    </recommendedName>
</protein>
<dbReference type="EMBL" id="LJZO01000073">
    <property type="protein sequence ID" value="ROV87914.1"/>
    <property type="molecule type" value="Genomic_DNA"/>
</dbReference>
<evidence type="ECO:0008006" key="4">
    <source>
        <dbReference type="Google" id="ProtNLM"/>
    </source>
</evidence>
<accession>A0A423VAI1</accession>
<keyword evidence="1" id="KW-1133">Transmembrane helix</keyword>
<comment type="caution">
    <text evidence="2">The sequence shown here is derived from an EMBL/GenBank/DDBJ whole genome shotgun (WGS) entry which is preliminary data.</text>
</comment>
<name>A0A423VAI1_CYTCH</name>
<feature type="transmembrane region" description="Helical" evidence="1">
    <location>
        <begin position="6"/>
        <end position="28"/>
    </location>
</feature>
<keyword evidence="3" id="KW-1185">Reference proteome</keyword>
<evidence type="ECO:0000313" key="3">
    <source>
        <dbReference type="Proteomes" id="UP000284375"/>
    </source>
</evidence>
<reference evidence="2 3" key="1">
    <citation type="submission" date="2015-09" db="EMBL/GenBank/DDBJ databases">
        <title>Host preference determinants of Valsa canker pathogens revealed by comparative genomics.</title>
        <authorList>
            <person name="Yin Z."/>
            <person name="Huang L."/>
        </authorList>
    </citation>
    <scope>NUCLEOTIDE SEQUENCE [LARGE SCALE GENOMIC DNA]</scope>
    <source>
        <strain evidence="2 3">YSFL</strain>
    </source>
</reference>